<keyword evidence="3 6" id="KW-0812">Transmembrane</keyword>
<dbReference type="Pfam" id="PF02687">
    <property type="entry name" value="FtsX"/>
    <property type="match status" value="1"/>
</dbReference>
<feature type="transmembrane region" description="Helical" evidence="6">
    <location>
        <begin position="490"/>
        <end position="509"/>
    </location>
</feature>
<feature type="transmembrane region" description="Helical" evidence="6">
    <location>
        <begin position="321"/>
        <end position="343"/>
    </location>
</feature>
<reference evidence="8 9" key="1">
    <citation type="submission" date="2022-11" db="EMBL/GenBank/DDBJ databases">
        <title>Viruses from the air-sea interface of a natural surface slick.</title>
        <authorList>
            <person name="Rahlff J."/>
            <person name="Holmfeldt K."/>
        </authorList>
    </citation>
    <scope>NUCLEOTIDE SEQUENCE [LARGE SCALE GENOMIC DNA]</scope>
    <source>
        <strain evidence="8 9">SMS4</strain>
    </source>
</reference>
<evidence type="ECO:0000313" key="8">
    <source>
        <dbReference type="EMBL" id="MDP5138057.1"/>
    </source>
</evidence>
<keyword evidence="9" id="KW-1185">Reference proteome</keyword>
<evidence type="ECO:0000256" key="1">
    <source>
        <dbReference type="ARBA" id="ARBA00004651"/>
    </source>
</evidence>
<accession>A0ABT9I3U0</accession>
<gene>
    <name evidence="8" type="ORF">ORJ04_19080</name>
</gene>
<dbReference type="InterPro" id="IPR003838">
    <property type="entry name" value="ABC3_permease_C"/>
</dbReference>
<comment type="subcellular location">
    <subcellularLocation>
        <location evidence="1">Cell membrane</location>
        <topology evidence="1">Multi-pass membrane protein</topology>
    </subcellularLocation>
</comment>
<feature type="transmembrane region" description="Helical" evidence="6">
    <location>
        <begin position="437"/>
        <end position="460"/>
    </location>
</feature>
<dbReference type="InterPro" id="IPR038766">
    <property type="entry name" value="Membrane_comp_ABC_pdt"/>
</dbReference>
<feature type="transmembrane region" description="Helical" evidence="6">
    <location>
        <begin position="728"/>
        <end position="751"/>
    </location>
</feature>
<protein>
    <submittedName>
        <fullName evidence="8">Permease</fullName>
    </submittedName>
</protein>
<evidence type="ECO:0000259" key="7">
    <source>
        <dbReference type="Pfam" id="PF02687"/>
    </source>
</evidence>
<sequence>MPANNSAKNSPLRKNPIRNSLQLAWHFYQQQKHHSSQRVLRWVQGILLVFIVTLSQTSASIQAYLSHNLANLLGADLVLSQPLALSASQHAELAAMSQQIVLSQSLTTTLTHNGQWQRATLKAVADDYPLQGELRTATSQGGQENVSAQGAGVGEIWLDSRLLAALGLRLGEQLSIGGHRLTVSRILLHEPDRLMEGHTVEMRALLHRTDLQQFRATDDIIQHRYLFAANAQQISTILQWQKTHLPAAQVHHKQGAHPLALFWQRTENFIGLASILLFFMAAIAMQQLTRAQLQQQQFFSAVCLSVGASKQTVLHISVLKWLFGLLLLLPQVLAISALCHWLLLQWLQAQAFAQQGAASSFANLAWQPDIALAVKTIVASASIFLVLNFPLWLALWQCSVRQLIQPQRRSISNAVLFGCATLVLAGVAAHYSDNGLLTAMLLGSMLASIALLLVLSWLTLSLCEKLSQPFSGLLPFALYMMKQRLLSKTTQILGIGLAAFLLLFTLMLLKDLGDNMAAHQRTHDGNLLVSQASSAQMADIQLWAAQHAITIRQHKPFMYVQLTHINGGQLADVMQKPSDSLATLSRPVRLHWSEAVPGNNRLVSGQWWHSADTNWQQLSVEQEMMTDLGLQLGDRLGLVIAEHYVEFSIAATHAYQSGAGAITFWLQMPPAALTHIKAPHYSMASLELQPEQFSLLGQLWQQHPSLRMVSLQELTQRFDNSLAMVTRLISGFAGLIILLAGVVMVSSVHAVEAKEQKKNSIILSFGLSKRTCLQLNIIEWLVTGAIAATGAIVATWLAGLLIYQSQFSLPYHPDIGWLLGTLAVILSLVTGLGIVLSKNSLAGSVRQLMAE</sequence>
<organism evidence="8 9">
    <name type="scientific">Rheinheimera baltica</name>
    <dbReference type="NCBI Taxonomy" id="67576"/>
    <lineage>
        <taxon>Bacteria</taxon>
        <taxon>Pseudomonadati</taxon>
        <taxon>Pseudomonadota</taxon>
        <taxon>Gammaproteobacteria</taxon>
        <taxon>Chromatiales</taxon>
        <taxon>Chromatiaceae</taxon>
        <taxon>Rheinheimera</taxon>
    </lineage>
</organism>
<name>A0ABT9I3U0_9GAMM</name>
<feature type="transmembrane region" description="Helical" evidence="6">
    <location>
        <begin position="777"/>
        <end position="803"/>
    </location>
</feature>
<feature type="transmembrane region" description="Helical" evidence="6">
    <location>
        <begin position="269"/>
        <end position="288"/>
    </location>
</feature>
<evidence type="ECO:0000256" key="3">
    <source>
        <dbReference type="ARBA" id="ARBA00022692"/>
    </source>
</evidence>
<keyword evidence="5 6" id="KW-0472">Membrane</keyword>
<feature type="transmembrane region" description="Helical" evidence="6">
    <location>
        <begin position="815"/>
        <end position="836"/>
    </location>
</feature>
<feature type="transmembrane region" description="Helical" evidence="6">
    <location>
        <begin position="414"/>
        <end position="431"/>
    </location>
</feature>
<feature type="transmembrane region" description="Helical" evidence="6">
    <location>
        <begin position="370"/>
        <end position="393"/>
    </location>
</feature>
<keyword evidence="4 6" id="KW-1133">Transmembrane helix</keyword>
<feature type="domain" description="ABC3 transporter permease C-terminal" evidence="7">
    <location>
        <begin position="732"/>
        <end position="839"/>
    </location>
</feature>
<evidence type="ECO:0000256" key="6">
    <source>
        <dbReference type="SAM" id="Phobius"/>
    </source>
</evidence>
<dbReference type="Proteomes" id="UP001231109">
    <property type="component" value="Unassembled WGS sequence"/>
</dbReference>
<evidence type="ECO:0000256" key="4">
    <source>
        <dbReference type="ARBA" id="ARBA00022989"/>
    </source>
</evidence>
<evidence type="ECO:0000256" key="2">
    <source>
        <dbReference type="ARBA" id="ARBA00022475"/>
    </source>
</evidence>
<keyword evidence="2" id="KW-1003">Cell membrane</keyword>
<comment type="caution">
    <text evidence="8">The sequence shown here is derived from an EMBL/GenBank/DDBJ whole genome shotgun (WGS) entry which is preliminary data.</text>
</comment>
<dbReference type="EMBL" id="JAPJDZ010000090">
    <property type="protein sequence ID" value="MDP5138057.1"/>
    <property type="molecule type" value="Genomic_DNA"/>
</dbReference>
<evidence type="ECO:0000313" key="9">
    <source>
        <dbReference type="Proteomes" id="UP001231109"/>
    </source>
</evidence>
<dbReference type="RefSeq" id="WP_305977237.1">
    <property type="nucleotide sequence ID" value="NZ_JAPJDZ010000090.1"/>
</dbReference>
<evidence type="ECO:0000256" key="5">
    <source>
        <dbReference type="ARBA" id="ARBA00023136"/>
    </source>
</evidence>
<proteinExistence type="predicted"/>
<dbReference type="PANTHER" id="PTHR30287:SF1">
    <property type="entry name" value="INNER MEMBRANE PROTEIN"/>
    <property type="match status" value="1"/>
</dbReference>
<dbReference type="PANTHER" id="PTHR30287">
    <property type="entry name" value="MEMBRANE COMPONENT OF PREDICTED ABC SUPERFAMILY METABOLITE UPTAKE TRANSPORTER"/>
    <property type="match status" value="1"/>
</dbReference>